<evidence type="ECO:0000313" key="3">
    <source>
        <dbReference type="Proteomes" id="UP000737018"/>
    </source>
</evidence>
<keyword evidence="3" id="KW-1185">Reference proteome</keyword>
<comment type="caution">
    <text evidence="2">The sequence shown here is derived from an EMBL/GenBank/DDBJ whole genome shotgun (WGS) entry which is preliminary data.</text>
</comment>
<dbReference type="InterPro" id="IPR036322">
    <property type="entry name" value="WD40_repeat_dom_sf"/>
</dbReference>
<evidence type="ECO:0000256" key="1">
    <source>
        <dbReference type="SAM" id="MobiDB-lite"/>
    </source>
</evidence>
<organism evidence="2 3">
    <name type="scientific">Castanea mollissima</name>
    <name type="common">Chinese chestnut</name>
    <dbReference type="NCBI Taxonomy" id="60419"/>
    <lineage>
        <taxon>Eukaryota</taxon>
        <taxon>Viridiplantae</taxon>
        <taxon>Streptophyta</taxon>
        <taxon>Embryophyta</taxon>
        <taxon>Tracheophyta</taxon>
        <taxon>Spermatophyta</taxon>
        <taxon>Magnoliopsida</taxon>
        <taxon>eudicotyledons</taxon>
        <taxon>Gunneridae</taxon>
        <taxon>Pentapetalae</taxon>
        <taxon>rosids</taxon>
        <taxon>fabids</taxon>
        <taxon>Fagales</taxon>
        <taxon>Fagaceae</taxon>
        <taxon>Castanea</taxon>
    </lineage>
</organism>
<gene>
    <name evidence="2" type="ORF">CMV_016582</name>
</gene>
<dbReference type="InterPro" id="IPR015943">
    <property type="entry name" value="WD40/YVTN_repeat-like_dom_sf"/>
</dbReference>
<dbReference type="PANTHER" id="PTHR44083">
    <property type="entry name" value="TOPLESS-RELATED PROTEIN 1-RELATED"/>
    <property type="match status" value="1"/>
</dbReference>
<evidence type="ECO:0000313" key="2">
    <source>
        <dbReference type="EMBL" id="KAF3958530.1"/>
    </source>
</evidence>
<accession>A0A8J4QTL8</accession>
<dbReference type="InterPro" id="IPR027728">
    <property type="entry name" value="Topless_fam"/>
</dbReference>
<dbReference type="PANTHER" id="PTHR44083:SF2">
    <property type="entry name" value="TOPLESS-RELATED PROTEIN 3"/>
    <property type="match status" value="1"/>
</dbReference>
<dbReference type="AlphaFoldDB" id="A0A8J4QTL8"/>
<name>A0A8J4QTL8_9ROSI</name>
<dbReference type="GO" id="GO:0006355">
    <property type="term" value="P:regulation of DNA-templated transcription"/>
    <property type="evidence" value="ECO:0007669"/>
    <property type="project" value="InterPro"/>
</dbReference>
<dbReference type="Gene3D" id="2.130.10.10">
    <property type="entry name" value="YVTN repeat-like/Quinoprotein amine dehydrogenase"/>
    <property type="match status" value="1"/>
</dbReference>
<dbReference type="SUPFAM" id="SSF50978">
    <property type="entry name" value="WD40 repeat-like"/>
    <property type="match status" value="1"/>
</dbReference>
<dbReference type="EMBL" id="JRKL02002539">
    <property type="protein sequence ID" value="KAF3958530.1"/>
    <property type="molecule type" value="Genomic_DNA"/>
</dbReference>
<dbReference type="Proteomes" id="UP000737018">
    <property type="component" value="Unassembled WGS sequence"/>
</dbReference>
<proteinExistence type="predicted"/>
<reference evidence="2" key="1">
    <citation type="submission" date="2020-03" db="EMBL/GenBank/DDBJ databases">
        <title>Castanea mollissima Vanexum genome sequencing.</title>
        <authorList>
            <person name="Staton M."/>
        </authorList>
    </citation>
    <scope>NUCLEOTIDE SEQUENCE</scope>
    <source>
        <tissue evidence="2">Leaf</tissue>
    </source>
</reference>
<sequence length="372" mass="41186">MGHSATWLSMSFFLRKRRLGDIFSRTFIQSWILQESSSLEIQQGRKSSLCYNSRQWIQDTCKCLLIVQLPIEPPSFEALRSPIELSTAKVSASPAITNDSPVNRKVDRSSPVRPSPIINGVDPNGRSMEKPRTMEDVSDRTKPWQLSEIVDAVQCLLVTMPEGTDSSKVIQLLYANSGIGVLALGSNGVQKLWQWARNEQNPSGKATANVVPQHWQPNSGLLMANDVSGVNLEESVMTTFMPALPASTFLEFHPQDNNIIAIGMEDSTIHTYNVRVDKVKSKLKGHQKRIIGLAFSMNLNILVSSGADAQPYSMGFAICGKTFLMCGGFCFLPWSWNLAQVVQAPTIREESTLAVQRLIEETGTKKKSLARS</sequence>
<dbReference type="OrthoDB" id="1850764at2759"/>
<protein>
    <submittedName>
        <fullName evidence="2">Uncharacterized protein</fullName>
    </submittedName>
</protein>
<feature type="region of interest" description="Disordered" evidence="1">
    <location>
        <begin position="94"/>
        <end position="131"/>
    </location>
</feature>